<dbReference type="InterPro" id="IPR001926">
    <property type="entry name" value="TrpB-like_PALP"/>
</dbReference>
<dbReference type="FunFam" id="3.90.1380.10:FF:000001">
    <property type="entry name" value="Threonine synthase"/>
    <property type="match status" value="1"/>
</dbReference>
<dbReference type="GO" id="GO:0004795">
    <property type="term" value="F:threonine synthase activity"/>
    <property type="evidence" value="ECO:0007669"/>
    <property type="project" value="UniProtKB-UniRule"/>
</dbReference>
<dbReference type="PROSITE" id="PS00165">
    <property type="entry name" value="DEHYDRATASE_SER_THR"/>
    <property type="match status" value="1"/>
</dbReference>
<dbReference type="EC" id="4.2.3.1" evidence="4 11"/>
<dbReference type="PANTHER" id="PTHR42690:SF1">
    <property type="entry name" value="THREONINE SYNTHASE-LIKE 2"/>
    <property type="match status" value="1"/>
</dbReference>
<evidence type="ECO:0000256" key="9">
    <source>
        <dbReference type="ARBA" id="ARBA00023239"/>
    </source>
</evidence>
<dbReference type="EMBL" id="FNQS01000004">
    <property type="protein sequence ID" value="SEA41811.1"/>
    <property type="molecule type" value="Genomic_DNA"/>
</dbReference>
<feature type="domain" description="Threonine synthase N-terminal" evidence="14">
    <location>
        <begin position="7"/>
        <end position="80"/>
    </location>
</feature>
<dbReference type="UniPathway" id="UPA00050">
    <property type="reaction ID" value="UER00065"/>
</dbReference>
<protein>
    <recommendedName>
        <fullName evidence="5 11">Threonine synthase</fullName>
        <ecNumber evidence="4 11">4.2.3.1</ecNumber>
    </recommendedName>
</protein>
<proteinExistence type="inferred from homology"/>
<comment type="similarity">
    <text evidence="3">Belongs to the threonine synthase family.</text>
</comment>
<keyword evidence="7" id="KW-0791">Threonine biosynthesis</keyword>
<evidence type="ECO:0000256" key="1">
    <source>
        <dbReference type="ARBA" id="ARBA00001933"/>
    </source>
</evidence>
<keyword evidence="16" id="KW-1185">Reference proteome</keyword>
<dbReference type="InterPro" id="IPR037158">
    <property type="entry name" value="Thr_synth_N_sf"/>
</dbReference>
<evidence type="ECO:0000256" key="12">
    <source>
        <dbReference type="PIRSR" id="PIRSR604450-51"/>
    </source>
</evidence>
<name>A0A1H4B0Y0_9GAMM</name>
<dbReference type="SUPFAM" id="SSF53686">
    <property type="entry name" value="Tryptophan synthase beta subunit-like PLP-dependent enzymes"/>
    <property type="match status" value="1"/>
</dbReference>
<evidence type="ECO:0000256" key="8">
    <source>
        <dbReference type="ARBA" id="ARBA00022898"/>
    </source>
</evidence>
<dbReference type="Gene3D" id="3.90.1380.10">
    <property type="entry name" value="Threonine synthase, N-terminal domain"/>
    <property type="match status" value="1"/>
</dbReference>
<dbReference type="InterPro" id="IPR051166">
    <property type="entry name" value="Threonine_Synthase"/>
</dbReference>
<dbReference type="InterPro" id="IPR004450">
    <property type="entry name" value="Thr_synthase-like"/>
</dbReference>
<dbReference type="eggNOG" id="COG0498">
    <property type="taxonomic scope" value="Bacteria"/>
</dbReference>
<dbReference type="AlphaFoldDB" id="A0A1H4B0Y0"/>
<evidence type="ECO:0000256" key="6">
    <source>
        <dbReference type="ARBA" id="ARBA00022605"/>
    </source>
</evidence>
<dbReference type="RefSeq" id="WP_026741643.1">
    <property type="nucleotide sequence ID" value="NZ_FNQS01000004.1"/>
</dbReference>
<evidence type="ECO:0000256" key="5">
    <source>
        <dbReference type="ARBA" id="ARBA00018679"/>
    </source>
</evidence>
<evidence type="ECO:0000256" key="11">
    <source>
        <dbReference type="NCBIfam" id="TIGR00260"/>
    </source>
</evidence>
<evidence type="ECO:0000256" key="7">
    <source>
        <dbReference type="ARBA" id="ARBA00022697"/>
    </source>
</evidence>
<gene>
    <name evidence="15" type="ORF">SAMN02982996_01612</name>
</gene>
<dbReference type="STRING" id="71657.SAMN02982996_01612"/>
<evidence type="ECO:0000256" key="3">
    <source>
        <dbReference type="ARBA" id="ARBA00005517"/>
    </source>
</evidence>
<comment type="cofactor">
    <cofactor evidence="1 12">
        <name>pyridoxal 5'-phosphate</name>
        <dbReference type="ChEBI" id="CHEBI:597326"/>
    </cofactor>
</comment>
<dbReference type="Proteomes" id="UP000187280">
    <property type="component" value="Unassembled WGS sequence"/>
</dbReference>
<dbReference type="Gene3D" id="3.40.50.1100">
    <property type="match status" value="2"/>
</dbReference>
<dbReference type="InterPro" id="IPR036052">
    <property type="entry name" value="TrpB-like_PALP_sf"/>
</dbReference>
<keyword evidence="9" id="KW-0456">Lyase</keyword>
<evidence type="ECO:0000256" key="4">
    <source>
        <dbReference type="ARBA" id="ARBA00013028"/>
    </source>
</evidence>
<keyword evidence="8 12" id="KW-0663">Pyridoxal phosphate</keyword>
<feature type="modified residue" description="N6-(pyridoxal phosphate)lysine" evidence="12">
    <location>
        <position position="107"/>
    </location>
</feature>
<evidence type="ECO:0000313" key="15">
    <source>
        <dbReference type="EMBL" id="SEA41811.1"/>
    </source>
</evidence>
<dbReference type="InterPro" id="IPR029144">
    <property type="entry name" value="Thr_synth_N"/>
</dbReference>
<dbReference type="Pfam" id="PF00291">
    <property type="entry name" value="PALP"/>
    <property type="match status" value="1"/>
</dbReference>
<evidence type="ECO:0000259" key="13">
    <source>
        <dbReference type="Pfam" id="PF00291"/>
    </source>
</evidence>
<dbReference type="GO" id="GO:0009088">
    <property type="term" value="P:threonine biosynthetic process"/>
    <property type="evidence" value="ECO:0007669"/>
    <property type="project" value="UniProtKB-UniRule"/>
</dbReference>
<evidence type="ECO:0000256" key="10">
    <source>
        <dbReference type="ARBA" id="ARBA00049144"/>
    </source>
</evidence>
<comment type="pathway">
    <text evidence="2">Amino-acid biosynthesis; L-threonine biosynthesis; L-threonine from L-aspartate: step 5/5.</text>
</comment>
<evidence type="ECO:0000256" key="2">
    <source>
        <dbReference type="ARBA" id="ARBA00004979"/>
    </source>
</evidence>
<comment type="catalytic activity">
    <reaction evidence="10">
        <text>O-phospho-L-homoserine + H2O = L-threonine + phosphate</text>
        <dbReference type="Rhea" id="RHEA:10840"/>
        <dbReference type="ChEBI" id="CHEBI:15377"/>
        <dbReference type="ChEBI" id="CHEBI:43474"/>
        <dbReference type="ChEBI" id="CHEBI:57590"/>
        <dbReference type="ChEBI" id="CHEBI:57926"/>
        <dbReference type="EC" id="4.2.3.1"/>
    </reaction>
</comment>
<evidence type="ECO:0000313" key="16">
    <source>
        <dbReference type="Proteomes" id="UP000187280"/>
    </source>
</evidence>
<accession>A0A1H4B0Y0</accession>
<dbReference type="InterPro" id="IPR000634">
    <property type="entry name" value="Ser/Thr_deHydtase_PyrdxlP-BS"/>
</dbReference>
<dbReference type="PANTHER" id="PTHR42690">
    <property type="entry name" value="THREONINE SYNTHASE FAMILY MEMBER"/>
    <property type="match status" value="1"/>
</dbReference>
<organism evidence="15 16">
    <name type="scientific">Lonsdalea quercina</name>
    <dbReference type="NCBI Taxonomy" id="71657"/>
    <lineage>
        <taxon>Bacteria</taxon>
        <taxon>Pseudomonadati</taxon>
        <taxon>Pseudomonadota</taxon>
        <taxon>Gammaproteobacteria</taxon>
        <taxon>Enterobacterales</taxon>
        <taxon>Pectobacteriaceae</taxon>
        <taxon>Lonsdalea</taxon>
    </lineage>
</organism>
<keyword evidence="6" id="KW-0028">Amino-acid biosynthesis</keyword>
<evidence type="ECO:0000259" key="14">
    <source>
        <dbReference type="Pfam" id="PF14821"/>
    </source>
</evidence>
<dbReference type="NCBIfam" id="TIGR00260">
    <property type="entry name" value="thrC"/>
    <property type="match status" value="1"/>
</dbReference>
<reference evidence="15 16" key="1">
    <citation type="submission" date="2016-10" db="EMBL/GenBank/DDBJ databases">
        <authorList>
            <person name="de Groot N.N."/>
        </authorList>
    </citation>
    <scope>NUCLEOTIDE SEQUENCE [LARGE SCALE GENOMIC DNA]</scope>
    <source>
        <strain evidence="15 16">ATCC 29281</strain>
    </source>
</reference>
<feature type="domain" description="Tryptophan synthase beta chain-like PALP" evidence="13">
    <location>
        <begin position="96"/>
        <end position="369"/>
    </location>
</feature>
<dbReference type="GO" id="GO:0030170">
    <property type="term" value="F:pyridoxal phosphate binding"/>
    <property type="evidence" value="ECO:0007669"/>
    <property type="project" value="InterPro"/>
</dbReference>
<dbReference type="FunFam" id="3.40.50.1100:FF:000026">
    <property type="entry name" value="Threonine synthase"/>
    <property type="match status" value="1"/>
</dbReference>
<dbReference type="GeneID" id="97764496"/>
<sequence>MKLYNLKDHNEQVNFAQAIRQGLGSQQGLFFPLDLPEFDLTAIDELLEQDFVTRSSRILSAFIGDELPPETVYQRVKAAFAFPAPVVPVSEDIAALELFHGPTLAFKDFGGRFMAQMLAEVAGDQQITILTATSGDTGAAVAHAFYGLENVRVVILYPRGKISPLQEKLFCTLGGNIHTVAIDSDFDACQALVKQAFDDQELKDTIGLNSANSINISRLLAQICYYFEAVAQLPQEARNQLVVSVPSGNFGDLTAGLLAKSLGLPVKRFIAATNANDTVPRFLQNGTWQPKQTVATLSNAMDVSQPNNWPRVEELYRRKNWQLNTLGFGAVSDDTTKETMHELEALGYTSEPHAAIAYRLLRDQLQPGEFGLFLGTAHPAKFKESVEEILGKTLELPAALAERADLELLSHNFGPDFAPLRKFLMELPR</sequence>
<dbReference type="Pfam" id="PF14821">
    <property type="entry name" value="Thr_synth_N"/>
    <property type="match status" value="1"/>
</dbReference>